<dbReference type="InterPro" id="IPR006452">
    <property type="entry name" value="Formate_DH_accessory"/>
</dbReference>
<organism evidence="6 7">
    <name type="scientific">Shewanella electrica</name>
    <dbReference type="NCBI Taxonomy" id="515560"/>
    <lineage>
        <taxon>Bacteria</taxon>
        <taxon>Pseudomonadati</taxon>
        <taxon>Pseudomonadota</taxon>
        <taxon>Gammaproteobacteria</taxon>
        <taxon>Alteromonadales</taxon>
        <taxon>Shewanellaceae</taxon>
        <taxon>Shewanella</taxon>
    </lineage>
</organism>
<dbReference type="HAMAP" id="MF_00611">
    <property type="entry name" value="FdeH"/>
    <property type="match status" value="1"/>
</dbReference>
<dbReference type="SUPFAM" id="SSF144020">
    <property type="entry name" value="FdhE-like"/>
    <property type="match status" value="1"/>
</dbReference>
<evidence type="ECO:0000313" key="6">
    <source>
        <dbReference type="EMBL" id="MCS4557532.1"/>
    </source>
</evidence>
<protein>
    <recommendedName>
        <fullName evidence="2">Protein FdhE homolog</fullName>
    </recommendedName>
</protein>
<comment type="caution">
    <text evidence="6">The sequence shown here is derived from an EMBL/GenBank/DDBJ whole genome shotgun (WGS) entry which is preliminary data.</text>
</comment>
<dbReference type="NCBIfam" id="TIGR01562">
    <property type="entry name" value="FdhE"/>
    <property type="match status" value="1"/>
</dbReference>
<comment type="function">
    <text evidence="2">Necessary for formate dehydrogenase activity.</text>
</comment>
<dbReference type="CDD" id="cd16341">
    <property type="entry name" value="FdhE"/>
    <property type="match status" value="1"/>
</dbReference>
<feature type="domain" description="FdhE C-terminal" evidence="5">
    <location>
        <begin position="219"/>
        <end position="294"/>
    </location>
</feature>
<dbReference type="Proteomes" id="UP001201549">
    <property type="component" value="Unassembled WGS sequence"/>
</dbReference>
<dbReference type="RefSeq" id="WP_238897009.1">
    <property type="nucleotide sequence ID" value="NZ_JAKOGG010000010.1"/>
</dbReference>
<sequence length="300" mass="33150">MSNASDIPVMPIDPSPLALKPVLPAKPAALYSHRAKRLQTLAEDSPLADYLKLCSSLVGVQAKLAETDMGPAPELNAALEQPMSVANTHDNRYWLAQLQTLLSEALPLVPANVAEIIRELMQQSPDQWAEWGNSLRQGKFSDVPAQYSLFIWAAMSLYWSHWAPALISRMDANAIKQESLCPVCGSHPVASMVREEPREGLRYLHCSLCETEWHYVRAHCTACNQSESMELWSFEDHQAAVRIETCDDCNGYTKMLFVTKSPQLDAVADDLASLGLDAQLSEKGYSATTVNPLLLAHEAD</sequence>
<comment type="subcellular location">
    <subcellularLocation>
        <location evidence="2">Cytoplasm</location>
    </subcellularLocation>
</comment>
<keyword evidence="7" id="KW-1185">Reference proteome</keyword>
<evidence type="ECO:0000259" key="3">
    <source>
        <dbReference type="Pfam" id="PF04216"/>
    </source>
</evidence>
<proteinExistence type="inferred from homology"/>
<dbReference type="EMBL" id="JAKOGG010000010">
    <property type="protein sequence ID" value="MCS4557532.1"/>
    <property type="molecule type" value="Genomic_DNA"/>
</dbReference>
<dbReference type="PANTHER" id="PTHR37689">
    <property type="entry name" value="PROTEIN FDHE"/>
    <property type="match status" value="1"/>
</dbReference>
<dbReference type="InterPro" id="IPR024064">
    <property type="entry name" value="FdhE-like_sf"/>
</dbReference>
<dbReference type="PIRSF" id="PIRSF018296">
    <property type="entry name" value="Format_dh_formtn"/>
    <property type="match status" value="1"/>
</dbReference>
<dbReference type="Pfam" id="PF04216">
    <property type="entry name" value="FdhE_N"/>
    <property type="match status" value="1"/>
</dbReference>
<feature type="domain" description="FdhE central" evidence="4">
    <location>
        <begin position="180"/>
        <end position="217"/>
    </location>
</feature>
<comment type="similarity">
    <text evidence="2">Belongs to the FdhE family.</text>
</comment>
<evidence type="ECO:0000256" key="1">
    <source>
        <dbReference type="ARBA" id="ARBA00022490"/>
    </source>
</evidence>
<dbReference type="Pfam" id="PF24860">
    <property type="entry name" value="FdhE_C"/>
    <property type="match status" value="1"/>
</dbReference>
<accession>A0ABT2FMG2</accession>
<evidence type="ECO:0000259" key="4">
    <source>
        <dbReference type="Pfam" id="PF24859"/>
    </source>
</evidence>
<reference evidence="6 7" key="1">
    <citation type="submission" date="2022-02" db="EMBL/GenBank/DDBJ databases">
        <authorList>
            <person name="Zhuang L."/>
        </authorList>
    </citation>
    <scope>NUCLEOTIDE SEQUENCE [LARGE SCALE GENOMIC DNA]</scope>
    <source>
        <strain evidence="6 7">C32</strain>
    </source>
</reference>
<reference evidence="7" key="2">
    <citation type="submission" date="2023-07" db="EMBL/GenBank/DDBJ databases">
        <title>Shewanella mangrovi sp. nov., an acetaldehyde- degrading bacterium isolated from mangrove sediment.</title>
        <authorList>
            <person name="Liu Y."/>
        </authorList>
    </citation>
    <scope>NUCLEOTIDE SEQUENCE [LARGE SCALE GENOMIC DNA]</scope>
    <source>
        <strain evidence="7">C32</strain>
    </source>
</reference>
<evidence type="ECO:0000256" key="2">
    <source>
        <dbReference type="HAMAP-Rule" id="MF_00611"/>
    </source>
</evidence>
<feature type="domain" description="FdhE N-terminal" evidence="3">
    <location>
        <begin position="20"/>
        <end position="170"/>
    </location>
</feature>
<dbReference type="InterPro" id="IPR056774">
    <property type="entry name" value="FdhE_N"/>
</dbReference>
<gene>
    <name evidence="2 6" type="primary">fdhE</name>
    <name evidence="6" type="ORF">L9G74_13855</name>
</gene>
<dbReference type="PANTHER" id="PTHR37689:SF1">
    <property type="entry name" value="PROTEIN FDHE"/>
    <property type="match status" value="1"/>
</dbReference>
<dbReference type="Pfam" id="PF24859">
    <property type="entry name" value="FdhE_central"/>
    <property type="match status" value="1"/>
</dbReference>
<evidence type="ECO:0000313" key="7">
    <source>
        <dbReference type="Proteomes" id="UP001201549"/>
    </source>
</evidence>
<name>A0ABT2FMG2_9GAMM</name>
<keyword evidence="1 2" id="KW-0963">Cytoplasm</keyword>
<dbReference type="Gene3D" id="3.90.1670.10">
    <property type="entry name" value="FdhE-like domain"/>
    <property type="match status" value="1"/>
</dbReference>
<evidence type="ECO:0000259" key="5">
    <source>
        <dbReference type="Pfam" id="PF24860"/>
    </source>
</evidence>
<dbReference type="InterPro" id="IPR056796">
    <property type="entry name" value="FdhE_C"/>
</dbReference>
<dbReference type="InterPro" id="IPR056797">
    <property type="entry name" value="FdhE_central"/>
</dbReference>